<dbReference type="VEuPathDB" id="FungiDB:ASPVEDRAFT_44279"/>
<dbReference type="Gene3D" id="3.90.25.10">
    <property type="entry name" value="UDP-galactose 4-epimerase, domain 1"/>
    <property type="match status" value="1"/>
</dbReference>
<protein>
    <recommendedName>
        <fullName evidence="1">NmrA-like domain-containing protein</fullName>
    </recommendedName>
</protein>
<accession>A0A1L9PTA1</accession>
<gene>
    <name evidence="2" type="ORF">ASPVEDRAFT_44279</name>
</gene>
<proteinExistence type="predicted"/>
<keyword evidence="3" id="KW-1185">Reference proteome</keyword>
<sequence>MTLKYLITGATGGLGKEVLNYFIANIPRSEFAAASSNAANRSAFEDRGITFRHVNYDDPQSLETGLRAVENLLFVSSSGMRRGEQHARVVEAAKKTGVKHIWYTSLAFGGFQDTSKALVMQDHLLTEKLLRESGLTYTSIREGVYAECFTVFLDWYPERTGTLTLPADGSVAYTSRAELGEATARIMIQGGYENQTVLFTAQETITARELVNIINKTTGRQIKLNLVSREEYLDSWRNDPREKPREHFEMIASVWDEIVSGALHTTHPLLGEILGREPKSPKDFVSTLLEEDREYVFAY</sequence>
<name>A0A1L9PTA1_ASPVE</name>
<dbReference type="GeneID" id="63728530"/>
<dbReference type="OrthoDB" id="419598at2759"/>
<dbReference type="Proteomes" id="UP000184073">
    <property type="component" value="Unassembled WGS sequence"/>
</dbReference>
<evidence type="ECO:0000259" key="1">
    <source>
        <dbReference type="Pfam" id="PF05368"/>
    </source>
</evidence>
<evidence type="ECO:0000313" key="2">
    <source>
        <dbReference type="EMBL" id="OJJ04749.1"/>
    </source>
</evidence>
<dbReference type="SUPFAM" id="SSF51735">
    <property type="entry name" value="NAD(P)-binding Rossmann-fold domains"/>
    <property type="match status" value="1"/>
</dbReference>
<reference evidence="3" key="1">
    <citation type="journal article" date="2017" name="Genome Biol.">
        <title>Comparative genomics reveals high biological diversity and specific adaptations in the industrially and medically important fungal genus Aspergillus.</title>
        <authorList>
            <person name="de Vries R.P."/>
            <person name="Riley R."/>
            <person name="Wiebenga A."/>
            <person name="Aguilar-Osorio G."/>
            <person name="Amillis S."/>
            <person name="Uchima C.A."/>
            <person name="Anderluh G."/>
            <person name="Asadollahi M."/>
            <person name="Askin M."/>
            <person name="Barry K."/>
            <person name="Battaglia E."/>
            <person name="Bayram O."/>
            <person name="Benocci T."/>
            <person name="Braus-Stromeyer S.A."/>
            <person name="Caldana C."/>
            <person name="Canovas D."/>
            <person name="Cerqueira G.C."/>
            <person name="Chen F."/>
            <person name="Chen W."/>
            <person name="Choi C."/>
            <person name="Clum A."/>
            <person name="Dos Santos R.A."/>
            <person name="Damasio A.R."/>
            <person name="Diallinas G."/>
            <person name="Emri T."/>
            <person name="Fekete E."/>
            <person name="Flipphi M."/>
            <person name="Freyberg S."/>
            <person name="Gallo A."/>
            <person name="Gournas C."/>
            <person name="Habgood R."/>
            <person name="Hainaut M."/>
            <person name="Harispe M.L."/>
            <person name="Henrissat B."/>
            <person name="Hilden K.S."/>
            <person name="Hope R."/>
            <person name="Hossain A."/>
            <person name="Karabika E."/>
            <person name="Karaffa L."/>
            <person name="Karanyi Z."/>
            <person name="Krasevec N."/>
            <person name="Kuo A."/>
            <person name="Kusch H."/>
            <person name="LaButti K."/>
            <person name="Lagendijk E.L."/>
            <person name="Lapidus A."/>
            <person name="Levasseur A."/>
            <person name="Lindquist E."/>
            <person name="Lipzen A."/>
            <person name="Logrieco A.F."/>
            <person name="MacCabe A."/>
            <person name="Maekelae M.R."/>
            <person name="Malavazi I."/>
            <person name="Melin P."/>
            <person name="Meyer V."/>
            <person name="Mielnichuk N."/>
            <person name="Miskei M."/>
            <person name="Molnar A.P."/>
            <person name="Mule G."/>
            <person name="Ngan C.Y."/>
            <person name="Orejas M."/>
            <person name="Orosz E."/>
            <person name="Ouedraogo J.P."/>
            <person name="Overkamp K.M."/>
            <person name="Park H.-S."/>
            <person name="Perrone G."/>
            <person name="Piumi F."/>
            <person name="Punt P.J."/>
            <person name="Ram A.F."/>
            <person name="Ramon A."/>
            <person name="Rauscher S."/>
            <person name="Record E."/>
            <person name="Riano-Pachon D.M."/>
            <person name="Robert V."/>
            <person name="Roehrig J."/>
            <person name="Ruller R."/>
            <person name="Salamov A."/>
            <person name="Salih N.S."/>
            <person name="Samson R.A."/>
            <person name="Sandor E."/>
            <person name="Sanguinetti M."/>
            <person name="Schuetze T."/>
            <person name="Sepcic K."/>
            <person name="Shelest E."/>
            <person name="Sherlock G."/>
            <person name="Sophianopoulou V."/>
            <person name="Squina F.M."/>
            <person name="Sun H."/>
            <person name="Susca A."/>
            <person name="Todd R.B."/>
            <person name="Tsang A."/>
            <person name="Unkles S.E."/>
            <person name="van de Wiele N."/>
            <person name="van Rossen-Uffink D."/>
            <person name="Oliveira J.V."/>
            <person name="Vesth T.C."/>
            <person name="Visser J."/>
            <person name="Yu J.-H."/>
            <person name="Zhou M."/>
            <person name="Andersen M.R."/>
            <person name="Archer D.B."/>
            <person name="Baker S.E."/>
            <person name="Benoit I."/>
            <person name="Brakhage A.A."/>
            <person name="Braus G.H."/>
            <person name="Fischer R."/>
            <person name="Frisvad J.C."/>
            <person name="Goldman G.H."/>
            <person name="Houbraken J."/>
            <person name="Oakley B."/>
            <person name="Pocsi I."/>
            <person name="Scazzocchio C."/>
            <person name="Seiboth B."/>
            <person name="vanKuyk P.A."/>
            <person name="Wortman J."/>
            <person name="Dyer P.S."/>
            <person name="Grigoriev I.V."/>
        </authorList>
    </citation>
    <scope>NUCLEOTIDE SEQUENCE [LARGE SCALE GENOMIC DNA]</scope>
    <source>
        <strain evidence="3">CBS 583.65</strain>
    </source>
</reference>
<organism evidence="2 3">
    <name type="scientific">Aspergillus versicolor CBS 583.65</name>
    <dbReference type="NCBI Taxonomy" id="1036611"/>
    <lineage>
        <taxon>Eukaryota</taxon>
        <taxon>Fungi</taxon>
        <taxon>Dikarya</taxon>
        <taxon>Ascomycota</taxon>
        <taxon>Pezizomycotina</taxon>
        <taxon>Eurotiomycetes</taxon>
        <taxon>Eurotiomycetidae</taxon>
        <taxon>Eurotiales</taxon>
        <taxon>Aspergillaceae</taxon>
        <taxon>Aspergillus</taxon>
        <taxon>Aspergillus subgen. Nidulantes</taxon>
    </lineage>
</organism>
<dbReference type="InterPro" id="IPR052718">
    <property type="entry name" value="NmrA-type_oxidoreductase"/>
</dbReference>
<dbReference type="InterPro" id="IPR008030">
    <property type="entry name" value="NmrA-like"/>
</dbReference>
<dbReference type="CDD" id="cd05269">
    <property type="entry name" value="TMR_SDR_a"/>
    <property type="match status" value="1"/>
</dbReference>
<feature type="domain" description="NmrA-like" evidence="1">
    <location>
        <begin position="5"/>
        <end position="234"/>
    </location>
</feature>
<dbReference type="EMBL" id="KV878132">
    <property type="protein sequence ID" value="OJJ04749.1"/>
    <property type="molecule type" value="Genomic_DNA"/>
</dbReference>
<dbReference type="STRING" id="1036611.A0A1L9PTA1"/>
<dbReference type="PANTHER" id="PTHR47129">
    <property type="entry name" value="QUINONE OXIDOREDUCTASE 2"/>
    <property type="match status" value="1"/>
</dbReference>
<dbReference type="Pfam" id="PF05368">
    <property type="entry name" value="NmrA"/>
    <property type="match status" value="1"/>
</dbReference>
<dbReference type="PANTHER" id="PTHR47129:SF1">
    <property type="entry name" value="NMRA-LIKE DOMAIN-CONTAINING PROTEIN"/>
    <property type="match status" value="1"/>
</dbReference>
<evidence type="ECO:0000313" key="3">
    <source>
        <dbReference type="Proteomes" id="UP000184073"/>
    </source>
</evidence>
<dbReference type="AlphaFoldDB" id="A0A1L9PTA1"/>
<dbReference type="RefSeq" id="XP_040670511.1">
    <property type="nucleotide sequence ID" value="XM_040813019.1"/>
</dbReference>
<dbReference type="InterPro" id="IPR036291">
    <property type="entry name" value="NAD(P)-bd_dom_sf"/>
</dbReference>
<dbReference type="Gene3D" id="3.40.50.720">
    <property type="entry name" value="NAD(P)-binding Rossmann-like Domain"/>
    <property type="match status" value="1"/>
</dbReference>